<evidence type="ECO:0000313" key="2">
    <source>
        <dbReference type="Proteomes" id="UP000005640"/>
    </source>
</evidence>
<dbReference type="GeneCards" id="ENSG00000268750"/>
<name>M0R2D5_HUMAN</name>
<accession>M0R2D5</accession>
<dbReference type="EMBL" id="AC010522">
    <property type="status" value="NOT_ANNOTATED_CDS"/>
    <property type="molecule type" value="Genomic_DNA"/>
</dbReference>
<keyword evidence="2" id="KW-1185">Reference proteome</keyword>
<dbReference type="UCSC" id="uc061dnf.1">
    <property type="organism name" value="human"/>
</dbReference>
<reference evidence="1" key="4">
    <citation type="submission" date="2025-08" db="UniProtKB">
        <authorList>
            <consortium name="Ensembl"/>
        </authorList>
    </citation>
    <scope>IDENTIFICATION</scope>
</reference>
<reference evidence="1 2" key="3">
    <citation type="journal article" date="2004" name="Nature">
        <title>Finishing the euchromatic sequence of the human genome.</title>
        <authorList>
            <consortium name="International Human Genome Sequencing Consortium"/>
        </authorList>
    </citation>
    <scope>NUCLEOTIDE SEQUENCE [LARGE SCALE GENOMIC DNA]</scope>
</reference>
<organism evidence="1 2">
    <name type="scientific">Homo sapiens</name>
    <name type="common">Human</name>
    <dbReference type="NCBI Taxonomy" id="9606"/>
    <lineage>
        <taxon>Eukaryota</taxon>
        <taxon>Metazoa</taxon>
        <taxon>Chordata</taxon>
        <taxon>Craniata</taxon>
        <taxon>Vertebrata</taxon>
        <taxon>Euteleostomi</taxon>
        <taxon>Mammalia</taxon>
        <taxon>Eutheria</taxon>
        <taxon>Euarchontoglires</taxon>
        <taxon>Primates</taxon>
        <taxon>Haplorrhini</taxon>
        <taxon>Catarrhini</taxon>
        <taxon>Hominidae</taxon>
        <taxon>Homo</taxon>
    </lineage>
</organism>
<reference evidence="1" key="5">
    <citation type="submission" date="2025-09" db="UniProtKB">
        <authorList>
            <consortium name="Ensembl"/>
        </authorList>
    </citation>
    <scope>IDENTIFICATION</scope>
</reference>
<dbReference type="Ensembl" id="ENST00000597134.5">
    <property type="protein sequence ID" value="ENSP00000472484.2"/>
    <property type="gene ID" value="ENSG00000268750.7"/>
</dbReference>
<dbReference type="Proteomes" id="UP000005640">
    <property type="component" value="Chromosome 19"/>
</dbReference>
<dbReference type="VEuPathDB" id="HostDB:ENSG00000268750"/>
<dbReference type="EMBL" id="AC010645">
    <property type="status" value="NOT_ANNOTATED_CDS"/>
    <property type="molecule type" value="Genomic_DNA"/>
</dbReference>
<feature type="non-terminal residue" evidence="1">
    <location>
        <position position="11"/>
    </location>
</feature>
<dbReference type="BioMuta" id="ENSG00000268750"/>
<dbReference type="OMA" id="HTGECKE"/>
<dbReference type="Bgee" id="ENSG00000268750">
    <property type="expression patterns" value="Expressed in male germ line stem cell (sensu Vertebrata) in testis and 104 other cell types or tissues"/>
</dbReference>
<evidence type="ECO:0000313" key="1">
    <source>
        <dbReference type="Ensembl" id="ENSP00000472484.2"/>
    </source>
</evidence>
<reference evidence="1 2" key="1">
    <citation type="journal article" date="2001" name="Nature">
        <title>Initial sequencing and analysis of the human genome.</title>
        <authorList>
            <consortium name="International Human Genome Sequencing Consortium"/>
            <person name="Lander E.S."/>
            <person name="Linton L.M."/>
            <person name="Birren B."/>
            <person name="Nusbaum C."/>
            <person name="Zody M.C."/>
            <person name="Baldwin J."/>
            <person name="Devon K."/>
            <person name="Dewar K."/>
            <person name="Doyle M."/>
            <person name="FitzHugh W."/>
            <person name="Funke R."/>
            <person name="Gage D."/>
            <person name="Harris K."/>
            <person name="Heaford A."/>
            <person name="Howland J."/>
            <person name="Kann L."/>
            <person name="Lehoczky J."/>
            <person name="LeVine R."/>
            <person name="McEwan P."/>
            <person name="McKernan K."/>
            <person name="Meldrim J."/>
            <person name="Mesirov J.P."/>
            <person name="Miranda C."/>
            <person name="Morris W."/>
            <person name="Naylor J."/>
            <person name="Raymond C."/>
            <person name="Rosetti M."/>
            <person name="Santos R."/>
            <person name="Sheridan A."/>
            <person name="Sougnez C."/>
            <person name="Stange-Thomann N."/>
            <person name="Stojanovic N."/>
            <person name="Subramanian A."/>
            <person name="Wyman D."/>
            <person name="Rogers J."/>
            <person name="Sulston J."/>
            <person name="Ainscough R."/>
            <person name="Beck S."/>
            <person name="Bentley D."/>
            <person name="Burton J."/>
            <person name="Clee C."/>
            <person name="Carter N."/>
            <person name="Coulson A."/>
            <person name="Deadman R."/>
            <person name="Deloukas P."/>
            <person name="Dunham A."/>
            <person name="Dunham I."/>
            <person name="Durbin R."/>
            <person name="French L."/>
            <person name="Grafham D."/>
            <person name="Gregory S."/>
            <person name="Hubbard T."/>
            <person name="Humphray S."/>
            <person name="Hunt A."/>
            <person name="Jones M."/>
            <person name="Lloyd C."/>
            <person name="McMurray A."/>
            <person name="Matthews L."/>
            <person name="Mercer S."/>
            <person name="Milne S."/>
            <person name="Mullikin J.C."/>
            <person name="Mungall A."/>
            <person name="Plumb R."/>
            <person name="Ross M."/>
            <person name="Shownkeen R."/>
            <person name="Sims S."/>
            <person name="Waterston R.H."/>
            <person name="Wilson R.K."/>
            <person name="Hillier L.W."/>
            <person name="McPherson J.D."/>
            <person name="Marra M.A."/>
            <person name="Mardis E.R."/>
            <person name="Fulton L.A."/>
            <person name="Chinwalla A.T."/>
            <person name="Pepin K.H."/>
            <person name="Gish W.R."/>
            <person name="Chissoe S.L."/>
            <person name="Wendl M.C."/>
            <person name="Delehaunty K.D."/>
            <person name="Miner T.L."/>
            <person name="Delehaunty A."/>
            <person name="Kramer J.B."/>
            <person name="Cook L.L."/>
            <person name="Fulton R.S."/>
            <person name="Johnson D.L."/>
            <person name="Minx P.J."/>
            <person name="Clifton S.W."/>
            <person name="Hawkins T."/>
            <person name="Branscomb E."/>
            <person name="Predki P."/>
            <person name="Richardson P."/>
            <person name="Wenning S."/>
            <person name="Slezak T."/>
            <person name="Doggett N."/>
            <person name="Cheng J.F."/>
            <person name="Olsen A."/>
            <person name="Lucas S."/>
            <person name="Elkin C."/>
            <person name="Uberbacher E."/>
            <person name="Frazier M."/>
            <person name="Gibbs R.A."/>
            <person name="Muzny D.M."/>
            <person name="Scherer S.E."/>
            <person name="Bouck J.B."/>
            <person name="Sodergren E.J."/>
            <person name="Worley K.C."/>
            <person name="Rives C.M."/>
            <person name="Gorrell J.H."/>
            <person name="Metzker M.L."/>
            <person name="Naylor S.L."/>
            <person name="Kucherlapati R.S."/>
            <person name="Nelson D.L."/>
            <person name="Weinstock G.M."/>
            <person name="Sakaki Y."/>
            <person name="Fujiyama A."/>
            <person name="Hattori M."/>
            <person name="Yada T."/>
            <person name="Toyoda A."/>
            <person name="Itoh T."/>
            <person name="Kawagoe C."/>
            <person name="Watanabe H."/>
            <person name="Totoki Y."/>
            <person name="Taylor T."/>
            <person name="Weissenbach J."/>
            <person name="Heilig R."/>
            <person name="Saurin W."/>
            <person name="Artiguenave F."/>
            <person name="Brottier P."/>
            <person name="Bruls T."/>
            <person name="Pelletier E."/>
            <person name="Robert C."/>
            <person name="Wincker P."/>
            <person name="Smith D.R."/>
            <person name="Doucette-Stamm L."/>
            <person name="Rubenfield M."/>
            <person name="Weinstock K."/>
            <person name="Lee H.M."/>
            <person name="Dubois J."/>
            <person name="Rosenthal A."/>
            <person name="Platzer M."/>
            <person name="Nyakatura G."/>
            <person name="Taudien S."/>
            <person name="Rump A."/>
            <person name="Yang H."/>
            <person name="Yu J."/>
            <person name="Wang J."/>
            <person name="Huang G."/>
            <person name="Gu J."/>
            <person name="Hood L."/>
            <person name="Rowen L."/>
            <person name="Madan A."/>
            <person name="Qin S."/>
            <person name="Davis R.W."/>
            <person name="Federspiel N.A."/>
            <person name="Abola A.P."/>
            <person name="Proctor M.J."/>
            <person name="Myers R.M."/>
            <person name="Schmutz J."/>
            <person name="Dickson M."/>
            <person name="Grimwood J."/>
            <person name="Cox D.R."/>
            <person name="Olson M.V."/>
            <person name="Kaul R."/>
            <person name="Raymond C."/>
            <person name="Shimizu N."/>
            <person name="Kawasaki K."/>
            <person name="Minoshima S."/>
            <person name="Evans G.A."/>
            <person name="Athanasiou M."/>
            <person name="Schultz R."/>
            <person name="Roe B.A."/>
            <person name="Chen F."/>
            <person name="Pan H."/>
            <person name="Ramser J."/>
            <person name="Lehrach H."/>
            <person name="Reinhardt R."/>
            <person name="McCombie W.R."/>
            <person name="de la Bastide M."/>
            <person name="Dedhia N."/>
            <person name="Blocker H."/>
            <person name="Hornischer K."/>
            <person name="Nordsiek G."/>
            <person name="Agarwala R."/>
            <person name="Aravind L."/>
            <person name="Bailey J.A."/>
            <person name="Bateman A."/>
            <person name="Batzoglou S."/>
            <person name="Birney E."/>
            <person name="Bork P."/>
            <person name="Brown D.G."/>
            <person name="Burge C.B."/>
            <person name="Cerutti L."/>
            <person name="Chen H.C."/>
            <person name="Church D."/>
            <person name="Clamp M."/>
            <person name="Copley R.R."/>
            <person name="Doerks T."/>
            <person name="Eddy S.R."/>
            <person name="Eichler E.E."/>
            <person name="Furey T.S."/>
            <person name="Galagan J."/>
            <person name="Gilbert J.G."/>
            <person name="Harmon C."/>
            <person name="Hayashizaki Y."/>
            <person name="Haussler D."/>
            <person name="Hermjakob H."/>
            <person name="Hokamp K."/>
            <person name="Jang W."/>
            <person name="Johnson L.S."/>
            <person name="Jones T.A."/>
            <person name="Kasif S."/>
            <person name="Kaspryzk A."/>
            <person name="Kennedy S."/>
            <person name="Kent W.J."/>
            <person name="Kitts P."/>
            <person name="Koonin E.V."/>
            <person name="Korf I."/>
            <person name="Kulp D."/>
            <person name="Lancet D."/>
            <person name="Lowe T.M."/>
            <person name="McLysaght A."/>
            <person name="Mikkelsen T."/>
            <person name="Moran J.V."/>
            <person name="Mulder N."/>
            <person name="Pollara V.J."/>
            <person name="Ponting C.P."/>
            <person name="Schuler G."/>
            <person name="Schultz J."/>
            <person name="Slater G."/>
            <person name="Smit A.F."/>
            <person name="Stupka E."/>
            <person name="Szustakowski J."/>
            <person name="Thierry-Mieg D."/>
            <person name="Thierry-Mieg J."/>
            <person name="Wagner L."/>
            <person name="Wallis J."/>
            <person name="Wheeler R."/>
            <person name="Williams A."/>
            <person name="Wolf Y.I."/>
            <person name="Wolfe K.H."/>
            <person name="Yang S.P."/>
            <person name="Yeh R.F."/>
            <person name="Collins F."/>
            <person name="Guyer M.S."/>
            <person name="Peterson J."/>
            <person name="Felsenfeld A."/>
            <person name="Wetterstrand K.A."/>
            <person name="Patrinos A."/>
            <person name="Morgan M.J."/>
            <person name="de Jong P."/>
            <person name="Catanese J.J."/>
            <person name="Osoegawa K."/>
            <person name="Shizuya H."/>
            <person name="Choi S."/>
            <person name="Chen Y.J."/>
        </authorList>
    </citation>
    <scope>NUCLEOTIDE SEQUENCE [LARGE SCALE GENOMIC DNA]</scope>
</reference>
<proteinExistence type="predicted"/>
<reference evidence="1 2" key="2">
    <citation type="journal article" date="2004" name="Nature">
        <title>The DNA sequence and biology of human chromosome 19.</title>
        <authorList>
            <person name="Grimwood J."/>
            <person name="Gordon L.A."/>
            <person name="Olsen A."/>
            <person name="Terry A."/>
            <person name="Schmutz J."/>
            <person name="Lamerdin J."/>
            <person name="Hellsten U."/>
            <person name="Goodstein D."/>
            <person name="Couronne O."/>
            <person name="Tran-Gyamfi M."/>
            <person name="Aerts A."/>
            <person name="Altherr M."/>
            <person name="Ashworth L."/>
            <person name="Bajorek E."/>
            <person name="Black S."/>
            <person name="Branscomb E."/>
            <person name="Caenepeel S."/>
            <person name="Carrano A."/>
            <person name="Caoile C."/>
            <person name="Chan Y.M."/>
            <person name="Christensen M."/>
            <person name="Cleland C.A."/>
            <person name="Copeland A."/>
            <person name="Dalin E."/>
            <person name="Dehal P."/>
            <person name="Denys M."/>
            <person name="Detter J.C."/>
            <person name="Escobar J."/>
            <person name="Flowers D."/>
            <person name="Fotopulos D."/>
            <person name="Garcia C."/>
            <person name="Georgescu A.M."/>
            <person name="Glavina T."/>
            <person name="Gomez M."/>
            <person name="Gonzales E."/>
            <person name="Groza M."/>
            <person name="Hammon N."/>
            <person name="Hawkins T."/>
            <person name="Haydu L."/>
            <person name="Ho I."/>
            <person name="Huang W."/>
            <person name="Israni S."/>
            <person name="Jett J."/>
            <person name="Kadner K."/>
            <person name="Kimball H."/>
            <person name="Kobayashi A."/>
            <person name="Larionov V."/>
            <person name="Leem S.H."/>
            <person name="Lopez F."/>
            <person name="Lou Y."/>
            <person name="Lowry S."/>
            <person name="Malfatti S."/>
            <person name="Martinez D."/>
            <person name="McCready P."/>
            <person name="Medina C."/>
            <person name="Morgan J."/>
            <person name="Nelson K."/>
            <person name="Nolan M."/>
            <person name="Ovcharenko I."/>
            <person name="Pitluck S."/>
            <person name="Pollard M."/>
            <person name="Popkie A.P."/>
            <person name="Predki P."/>
            <person name="Quan G."/>
            <person name="Ramirez L."/>
            <person name="Rash S."/>
            <person name="Retterer J."/>
            <person name="Rodriguez A."/>
            <person name="Rogers S."/>
            <person name="Salamov A."/>
            <person name="Salazar A."/>
            <person name="She X."/>
            <person name="Smith D."/>
            <person name="Slezak T."/>
            <person name="Solovyev V."/>
            <person name="Thayer N."/>
            <person name="Tice H."/>
            <person name="Tsai M."/>
            <person name="Ustaszewska A."/>
            <person name="Vo N."/>
            <person name="Wagner M."/>
            <person name="Wheeler J."/>
            <person name="Wu K."/>
            <person name="Xie G."/>
            <person name="Yang J."/>
            <person name="Dubchak I."/>
            <person name="Furey T.S."/>
            <person name="DeJong P."/>
            <person name="Dickson M."/>
            <person name="Gordon D."/>
            <person name="Eichler E.E."/>
            <person name="Pennacchio L.A."/>
            <person name="Richardson P."/>
            <person name="Stubbs L."/>
            <person name="Rokhsar D.S."/>
            <person name="Myers R.M."/>
            <person name="Rubin E.M."/>
            <person name="Lucas S.M."/>
        </authorList>
    </citation>
    <scope>NUCLEOTIDE SEQUENCE [LARGE SCALE GENOMIC DNA]</scope>
</reference>
<dbReference type="ExpressionAtlas" id="M0R2D5">
    <property type="expression patterns" value="baseline and differential"/>
</dbReference>
<dbReference type="HOGENOM" id="CLU_222168_0_0_1"/>
<protein>
    <submittedName>
        <fullName evidence="1">Uncharacterized protein</fullName>
    </submittedName>
</protein>
<dbReference type="EMBL" id="AC010326">
    <property type="status" value="NOT_ANNOTATED_CDS"/>
    <property type="molecule type" value="Genomic_DNA"/>
</dbReference>
<sequence>MLENLALISSL</sequence>